<accession>A0A151IJ82</accession>
<evidence type="ECO:0000313" key="2">
    <source>
        <dbReference type="EMBL" id="KYN02975.1"/>
    </source>
</evidence>
<organism evidence="2 3">
    <name type="scientific">Cyphomyrmex costatus</name>
    <dbReference type="NCBI Taxonomy" id="456900"/>
    <lineage>
        <taxon>Eukaryota</taxon>
        <taxon>Metazoa</taxon>
        <taxon>Ecdysozoa</taxon>
        <taxon>Arthropoda</taxon>
        <taxon>Hexapoda</taxon>
        <taxon>Insecta</taxon>
        <taxon>Pterygota</taxon>
        <taxon>Neoptera</taxon>
        <taxon>Endopterygota</taxon>
        <taxon>Hymenoptera</taxon>
        <taxon>Apocrita</taxon>
        <taxon>Aculeata</taxon>
        <taxon>Formicoidea</taxon>
        <taxon>Formicidae</taxon>
        <taxon>Myrmicinae</taxon>
        <taxon>Cyphomyrmex</taxon>
    </lineage>
</organism>
<dbReference type="InterPro" id="IPR025398">
    <property type="entry name" value="DUF4371"/>
</dbReference>
<dbReference type="SUPFAM" id="SSF53098">
    <property type="entry name" value="Ribonuclease H-like"/>
    <property type="match status" value="1"/>
</dbReference>
<protein>
    <submittedName>
        <fullName evidence="2">Zinc finger MYM-type protein 1</fullName>
    </submittedName>
</protein>
<reference evidence="2 3" key="1">
    <citation type="submission" date="2016-03" db="EMBL/GenBank/DDBJ databases">
        <title>Cyphomyrmex costatus WGS genome.</title>
        <authorList>
            <person name="Nygaard S."/>
            <person name="Hu H."/>
            <person name="Boomsma J."/>
            <person name="Zhang G."/>
        </authorList>
    </citation>
    <scope>NUCLEOTIDE SEQUENCE [LARGE SCALE GENOMIC DNA]</scope>
    <source>
        <strain evidence="2">MS0001</strain>
        <tissue evidence="2">Whole body</tissue>
    </source>
</reference>
<dbReference type="InterPro" id="IPR012337">
    <property type="entry name" value="RNaseH-like_sf"/>
</dbReference>
<dbReference type="EMBL" id="KQ977398">
    <property type="protein sequence ID" value="KYN02975.1"/>
    <property type="molecule type" value="Genomic_DNA"/>
</dbReference>
<name>A0A151IJ82_9HYME</name>
<gene>
    <name evidence="2" type="ORF">ALC62_06190</name>
</gene>
<dbReference type="AlphaFoldDB" id="A0A151IJ82"/>
<keyword evidence="3" id="KW-1185">Reference proteome</keyword>
<dbReference type="PANTHER" id="PTHR37162">
    <property type="entry name" value="HAT FAMILY DIMERISATION DOMAINCONTAINING PROTEIN-RELATED"/>
    <property type="match status" value="1"/>
</dbReference>
<sequence>MDRKAKQIDLCLAVHIAAHTAVRSIDHLGELLSVLGKGSALENIRIHRTKCSKLIKNVISPAMLTELINDIDNQKFSLIIDESTDVSVIKYLAFCVRYFSLKRKSIITDFLGFVEVERATGIILCNSTIEYLTAIGLDYKNVIGIASDGAANMIDVENGFFKFFKDKVPTVQLIKCSCHSLHLCLSKAAEQLPADLEFLVRESRNWFANSPLRRIQYESLYSAINKGDMPLKLVQLVKTRWLAWSKAINVLIEQWLELKTHFNIHIRSLNPSDKCTVGRKLRELYNDETNYLYLLFIKPITNEFNRINLKFQLNSTEVISLVRHILKPSFIKINNEGKFLTAEAFELLRNALNNPEAYLPLNSIDYGASFTIHLGRVNLPCEVLNDMKQRCVNYLSVLCKQLVERLPTNINHFETLQYLTPDECLNPCPNRVDFFKLPLFLTNLNDDVDVLKTQWDKLNIIDFRSHFDDMIPQNSEKFWIGILDYKDSSGCAVFSEIAKFAPRVLSLPFSNAFVERTFSFMNAIKTKARNRMSIEILMAIMRVRIWFAQTNECCNKFVPNDRMYELFTSQMYVELEQVATVDGENEDVSILTRPWKFFQEKMN</sequence>
<feature type="domain" description="DUF4371" evidence="1">
    <location>
        <begin position="48"/>
        <end position="156"/>
    </location>
</feature>
<dbReference type="Proteomes" id="UP000078542">
    <property type="component" value="Unassembled WGS sequence"/>
</dbReference>
<dbReference type="Pfam" id="PF14291">
    <property type="entry name" value="DUF4371"/>
    <property type="match status" value="1"/>
</dbReference>
<evidence type="ECO:0000313" key="3">
    <source>
        <dbReference type="Proteomes" id="UP000078542"/>
    </source>
</evidence>
<proteinExistence type="predicted"/>
<evidence type="ECO:0000259" key="1">
    <source>
        <dbReference type="Pfam" id="PF14291"/>
    </source>
</evidence>
<dbReference type="PANTHER" id="PTHR37162:SF1">
    <property type="entry name" value="BED-TYPE DOMAIN-CONTAINING PROTEIN"/>
    <property type="match status" value="1"/>
</dbReference>